<name>M4BF65_HYAAE</name>
<organism evidence="1 2">
    <name type="scientific">Hyaloperonospora arabidopsidis (strain Emoy2)</name>
    <name type="common">Downy mildew agent</name>
    <name type="synonym">Peronospora arabidopsidis</name>
    <dbReference type="NCBI Taxonomy" id="559515"/>
    <lineage>
        <taxon>Eukaryota</taxon>
        <taxon>Sar</taxon>
        <taxon>Stramenopiles</taxon>
        <taxon>Oomycota</taxon>
        <taxon>Peronosporomycetes</taxon>
        <taxon>Peronosporales</taxon>
        <taxon>Peronosporaceae</taxon>
        <taxon>Hyaloperonospora</taxon>
    </lineage>
</organism>
<dbReference type="EnsemblProtists" id="HpaT804934">
    <property type="protein sequence ID" value="HpaP804934"/>
    <property type="gene ID" value="HpaG804934"/>
</dbReference>
<dbReference type="EMBL" id="JH598194">
    <property type="status" value="NOT_ANNOTATED_CDS"/>
    <property type="molecule type" value="Genomic_DNA"/>
</dbReference>
<reference evidence="1" key="2">
    <citation type="submission" date="2015-06" db="UniProtKB">
        <authorList>
            <consortium name="EnsemblProtists"/>
        </authorList>
    </citation>
    <scope>IDENTIFICATION</scope>
    <source>
        <strain evidence="1">Emoy2</strain>
    </source>
</reference>
<dbReference type="InParanoid" id="M4BF65"/>
<protein>
    <submittedName>
        <fullName evidence="1">Uncharacterized protein</fullName>
    </submittedName>
</protein>
<evidence type="ECO:0000313" key="2">
    <source>
        <dbReference type="Proteomes" id="UP000011713"/>
    </source>
</evidence>
<reference evidence="2" key="1">
    <citation type="journal article" date="2010" name="Science">
        <title>Signatures of adaptation to obligate biotrophy in the Hyaloperonospora arabidopsidis genome.</title>
        <authorList>
            <person name="Baxter L."/>
            <person name="Tripathy S."/>
            <person name="Ishaque N."/>
            <person name="Boot N."/>
            <person name="Cabral A."/>
            <person name="Kemen E."/>
            <person name="Thines M."/>
            <person name="Ah-Fong A."/>
            <person name="Anderson R."/>
            <person name="Badejoko W."/>
            <person name="Bittner-Eddy P."/>
            <person name="Boore J.L."/>
            <person name="Chibucos M.C."/>
            <person name="Coates M."/>
            <person name="Dehal P."/>
            <person name="Delehaunty K."/>
            <person name="Dong S."/>
            <person name="Downton P."/>
            <person name="Dumas B."/>
            <person name="Fabro G."/>
            <person name="Fronick C."/>
            <person name="Fuerstenberg S.I."/>
            <person name="Fulton L."/>
            <person name="Gaulin E."/>
            <person name="Govers F."/>
            <person name="Hughes L."/>
            <person name="Humphray S."/>
            <person name="Jiang R.H."/>
            <person name="Judelson H."/>
            <person name="Kamoun S."/>
            <person name="Kyung K."/>
            <person name="Meijer H."/>
            <person name="Minx P."/>
            <person name="Morris P."/>
            <person name="Nelson J."/>
            <person name="Phuntumart V."/>
            <person name="Qutob D."/>
            <person name="Rehmany A."/>
            <person name="Rougon-Cardoso A."/>
            <person name="Ryden P."/>
            <person name="Torto-Alalibo T."/>
            <person name="Studholme D."/>
            <person name="Wang Y."/>
            <person name="Win J."/>
            <person name="Wood J."/>
            <person name="Clifton S.W."/>
            <person name="Rogers J."/>
            <person name="Van den Ackerveken G."/>
            <person name="Jones J.D."/>
            <person name="McDowell J.M."/>
            <person name="Beynon J."/>
            <person name="Tyler B.M."/>
        </authorList>
    </citation>
    <scope>NUCLEOTIDE SEQUENCE [LARGE SCALE GENOMIC DNA]</scope>
    <source>
        <strain evidence="2">Emoy2</strain>
    </source>
</reference>
<sequence>MSATSSPSVSTTSSSEYSRLSANVMLSMVDVACGYLSSSRRRSDASVVLLSSDSCSLSSRRPMSSLADAKYSTLIIIMNCLRSNRTPDLLFVYTPGHNDTATHIGVHNSITNAS</sequence>
<proteinExistence type="predicted"/>
<keyword evidence="2" id="KW-1185">Reference proteome</keyword>
<dbReference type="HOGENOM" id="CLU_2125851_0_0_1"/>
<dbReference type="VEuPathDB" id="FungiDB:HpaG804934"/>
<dbReference type="AlphaFoldDB" id="M4BF65"/>
<evidence type="ECO:0000313" key="1">
    <source>
        <dbReference type="EnsemblProtists" id="HpaP804934"/>
    </source>
</evidence>
<accession>M4BF65</accession>
<dbReference type="Proteomes" id="UP000011713">
    <property type="component" value="Unassembled WGS sequence"/>
</dbReference>